<dbReference type="GO" id="GO:0005737">
    <property type="term" value="C:cytoplasm"/>
    <property type="evidence" value="ECO:0007669"/>
    <property type="project" value="TreeGrafter"/>
</dbReference>
<dbReference type="GO" id="GO:0110154">
    <property type="term" value="P:RNA decapping"/>
    <property type="evidence" value="ECO:0007669"/>
    <property type="project" value="TreeGrafter"/>
</dbReference>
<dbReference type="PANTHER" id="PTHR42850:SF4">
    <property type="entry name" value="ZINC-DEPENDENT ENDOPOLYPHOSPHATASE"/>
    <property type="match status" value="1"/>
</dbReference>
<gene>
    <name evidence="2" type="ORF">SSE37_14143</name>
</gene>
<evidence type="ECO:0000313" key="2">
    <source>
        <dbReference type="EMBL" id="EBA07733.1"/>
    </source>
</evidence>
<name>A3K5D2_SAGS3</name>
<evidence type="ECO:0000313" key="3">
    <source>
        <dbReference type="Proteomes" id="UP000005713"/>
    </source>
</evidence>
<dbReference type="PANTHER" id="PTHR42850">
    <property type="entry name" value="METALLOPHOSPHOESTERASE"/>
    <property type="match status" value="1"/>
</dbReference>
<dbReference type="EMBL" id="AAYA01000008">
    <property type="protein sequence ID" value="EBA07733.1"/>
    <property type="molecule type" value="Genomic_DNA"/>
</dbReference>
<dbReference type="GO" id="GO:0016791">
    <property type="term" value="F:phosphatase activity"/>
    <property type="evidence" value="ECO:0007669"/>
    <property type="project" value="TreeGrafter"/>
</dbReference>
<keyword evidence="3" id="KW-1185">Reference proteome</keyword>
<dbReference type="GO" id="GO:0008803">
    <property type="term" value="F:bis(5'-nucleosyl)-tetraphosphatase (symmetrical) activity"/>
    <property type="evidence" value="ECO:0007669"/>
    <property type="project" value="TreeGrafter"/>
</dbReference>
<dbReference type="InterPro" id="IPR050126">
    <property type="entry name" value="Ap4A_hydrolase"/>
</dbReference>
<feature type="domain" description="Calcineurin-like phosphoesterase" evidence="1">
    <location>
        <begin position="18"/>
        <end position="199"/>
    </location>
</feature>
<proteinExistence type="predicted"/>
<dbReference type="Proteomes" id="UP000005713">
    <property type="component" value="Unassembled WGS sequence"/>
</dbReference>
<evidence type="ECO:0000259" key="1">
    <source>
        <dbReference type="Pfam" id="PF00149"/>
    </source>
</evidence>
<dbReference type="Pfam" id="PF00149">
    <property type="entry name" value="Metallophos"/>
    <property type="match status" value="1"/>
</dbReference>
<dbReference type="AlphaFoldDB" id="A3K5D2"/>
<reference evidence="2 3" key="1">
    <citation type="submission" date="2006-06" db="EMBL/GenBank/DDBJ databases">
        <authorList>
            <person name="Moran M.A."/>
            <person name="Ferriera S."/>
            <person name="Johnson J."/>
            <person name="Kravitz S."/>
            <person name="Beeson K."/>
            <person name="Sutton G."/>
            <person name="Rogers Y.-H."/>
            <person name="Friedman R."/>
            <person name="Frazier M."/>
            <person name="Venter J.C."/>
        </authorList>
    </citation>
    <scope>NUCLEOTIDE SEQUENCE [LARGE SCALE GENOMIC DNA]</scope>
    <source>
        <strain evidence="2 3">E-37</strain>
    </source>
</reference>
<dbReference type="Gene3D" id="3.60.21.10">
    <property type="match status" value="1"/>
</dbReference>
<accession>A3K5D2</accession>
<dbReference type="SUPFAM" id="SSF56300">
    <property type="entry name" value="Metallo-dependent phosphatases"/>
    <property type="match status" value="1"/>
</dbReference>
<organism evidence="2 3">
    <name type="scientific">Sagittula stellata (strain ATCC 700073 / DSM 11524 / E-37)</name>
    <dbReference type="NCBI Taxonomy" id="388399"/>
    <lineage>
        <taxon>Bacteria</taxon>
        <taxon>Pseudomonadati</taxon>
        <taxon>Pseudomonadota</taxon>
        <taxon>Alphaproteobacteria</taxon>
        <taxon>Rhodobacterales</taxon>
        <taxon>Roseobacteraceae</taxon>
        <taxon>Sagittula</taxon>
    </lineage>
</organism>
<dbReference type="InterPro" id="IPR004843">
    <property type="entry name" value="Calcineurin-like_PHP"/>
</dbReference>
<comment type="caution">
    <text evidence="2">The sequence shown here is derived from an EMBL/GenBank/DDBJ whole genome shotgun (WGS) entry which is preliminary data.</text>
</comment>
<sequence length="238" mass="26313">MRASVPFDAPLAPEEAFFAIGDVHGCLSQLGKLLLEIDKRDNAPKIVCLGDMIDRGDHSAGVLQLLLALSREMGDQLVCLRGNHEQMMLRFIEDPDRYESRWLSHGGLQTLASFGVSRSGKRDPEGLRDRLLDAMGDDMVNWLRDLPSQWQTGNVATVHAAADPALPMNFQSTQVLAWGHPDFFRVNREDSIWVVHGHTITEEATAQDGRISVDTGAYVNGRLTAAHIYPGGVDFIHT</sequence>
<dbReference type="eggNOG" id="COG0639">
    <property type="taxonomic scope" value="Bacteria"/>
</dbReference>
<dbReference type="InterPro" id="IPR029052">
    <property type="entry name" value="Metallo-depent_PP-like"/>
</dbReference>
<protein>
    <submittedName>
        <fullName evidence="2">Metallophosphoesterase</fullName>
    </submittedName>
</protein>